<dbReference type="Gene3D" id="2.170.260.10">
    <property type="entry name" value="paz domain"/>
    <property type="match status" value="1"/>
</dbReference>
<dbReference type="InterPro" id="IPR012337">
    <property type="entry name" value="RNaseH-like_sf"/>
</dbReference>
<dbReference type="InterPro" id="IPR003165">
    <property type="entry name" value="Piwi"/>
</dbReference>
<dbReference type="SUPFAM" id="SSF101690">
    <property type="entry name" value="PAZ domain"/>
    <property type="match status" value="2"/>
</dbReference>
<dbReference type="CDD" id="cd04657">
    <property type="entry name" value="Piwi_ago-like"/>
    <property type="match status" value="1"/>
</dbReference>
<dbReference type="InterPro" id="IPR045246">
    <property type="entry name" value="Piwi_ago-like"/>
</dbReference>
<evidence type="ECO:0000313" key="2">
    <source>
        <dbReference type="EMBL" id="EON99842.1"/>
    </source>
</evidence>
<organism evidence="2 3">
    <name type="scientific">Phaeoacremonium minimum (strain UCR-PA7)</name>
    <name type="common">Esca disease fungus</name>
    <name type="synonym">Togninia minima</name>
    <dbReference type="NCBI Taxonomy" id="1286976"/>
    <lineage>
        <taxon>Eukaryota</taxon>
        <taxon>Fungi</taxon>
        <taxon>Dikarya</taxon>
        <taxon>Ascomycota</taxon>
        <taxon>Pezizomycotina</taxon>
        <taxon>Sordariomycetes</taxon>
        <taxon>Sordariomycetidae</taxon>
        <taxon>Togniniales</taxon>
        <taxon>Togniniaceae</taxon>
        <taxon>Phaeoacremonium</taxon>
    </lineage>
</organism>
<dbReference type="eggNOG" id="KOG1041">
    <property type="taxonomic scope" value="Eukaryota"/>
</dbReference>
<dbReference type="OrthoDB" id="10252740at2759"/>
<keyword evidence="2" id="KW-0396">Initiation factor</keyword>
<dbReference type="GeneID" id="19325150"/>
<dbReference type="GO" id="GO:0003723">
    <property type="term" value="F:RNA binding"/>
    <property type="evidence" value="ECO:0007669"/>
    <property type="project" value="InterPro"/>
</dbReference>
<dbReference type="InterPro" id="IPR003100">
    <property type="entry name" value="PAZ_dom"/>
</dbReference>
<dbReference type="KEGG" id="tmn:UCRPA7_4676"/>
<dbReference type="EMBL" id="KB933129">
    <property type="protein sequence ID" value="EON99842.1"/>
    <property type="molecule type" value="Genomic_DNA"/>
</dbReference>
<sequence length="885" mass="99791">MLSHSAHLSALHKYIVEVTRVIQGNTDPEREKVFGRSREEIIRSVLEEVSRGIPYATEYKSQVISLKPLNVPNGFVEKNYAEPGRDSFLYRVTFDGPTILLTNGLVEFLSQQNVTVSDDNSYSRFEDLIGALGVILAHSARTDRAVASVGRGSHFPLNLESQREAIGNPRVLQIIRGYFQSVRAATDRILLNVNVTHGIFRPAGNLQTLLERFGLHPRTLATVMTSLNRARIKCRMYSDMNGKYTEVEKTITGFAQRTPNDGQPRKFKVFKDYGGPGDVQFLLEVQRNSSQTPPPGLQWNQFVSVKDYYLKRYGQKLIDHLPVINTGTTTKPSFYPAEFCEIIPGQPSRSRLLADQAQDMIRFACRSPFANATSISTVGRQVLRLDSNPVLQNFGLTVNPRLITVPGRELTAPAIKYNDGKQVTPREGSWNMNNVEVITPGPQKKKWTWIHITRYQLPDEFDNNKAKRITAECMRFMIKNMKVNLHPDALHPDAMKVVIQGNHLDDALTPLQEQLQKAKDSNMLPDIALVVLPDQESAVYNAVKYLADIEFGFHTVCIVKKTLLKSDHRPESNKPYNLSTFSNLALKFNLKTGGVNHSLQSTAALGRITSGTVMVVGYDVIHPTNLPTDGGDLPSQVGLVASIDGHLGQWPCTYWNQRGKTEMLDDKLVQAFVSRLDLWQKHNRQRLPQEILIFRDGVSEGQFKQVLDNELPKIRKAIDLKYKDMQKPRISIIVSVKRHHTRFYPTTTDHMGRSRNITNGTVVDRGVTQAKYWEFFLTSHSAIQGTAKPARYVVLLDEIFRDSVGLRAADILEQLVHHMSYLFGRATKAVSICPPAYYADIVCTRARVHMAALFDAPANAMTAQQRAVIVNRQVHANLRDSMYYI</sequence>
<keyword evidence="2" id="KW-0648">Protein biosynthesis</keyword>
<dbReference type="Gene3D" id="3.30.420.10">
    <property type="entry name" value="Ribonuclease H-like superfamily/Ribonuclease H"/>
    <property type="match status" value="1"/>
</dbReference>
<evidence type="ECO:0000259" key="1">
    <source>
        <dbReference type="PROSITE" id="PS50822"/>
    </source>
</evidence>
<dbReference type="CDD" id="cd02846">
    <property type="entry name" value="PAZ_argonaute_like"/>
    <property type="match status" value="1"/>
</dbReference>
<dbReference type="InterPro" id="IPR036397">
    <property type="entry name" value="RNaseH_sf"/>
</dbReference>
<dbReference type="InterPro" id="IPR014811">
    <property type="entry name" value="ArgoL1"/>
</dbReference>
<dbReference type="AlphaFoldDB" id="R8BKX0"/>
<dbReference type="SMART" id="SM00950">
    <property type="entry name" value="Piwi"/>
    <property type="match status" value="1"/>
</dbReference>
<dbReference type="Pfam" id="PF02170">
    <property type="entry name" value="PAZ"/>
    <property type="match status" value="1"/>
</dbReference>
<protein>
    <submittedName>
        <fullName evidence="2">Putative eukaryotic translation initiation factor 2c 3 protein</fullName>
    </submittedName>
</protein>
<proteinExistence type="predicted"/>
<dbReference type="Pfam" id="PF02171">
    <property type="entry name" value="Piwi"/>
    <property type="match status" value="1"/>
</dbReference>
<dbReference type="SUPFAM" id="SSF53098">
    <property type="entry name" value="Ribonuclease H-like"/>
    <property type="match status" value="1"/>
</dbReference>
<dbReference type="InterPro" id="IPR036085">
    <property type="entry name" value="PAZ_dom_sf"/>
</dbReference>
<name>R8BKX0_PHAM7</name>
<dbReference type="RefSeq" id="XP_007915418.1">
    <property type="nucleotide sequence ID" value="XM_007917227.1"/>
</dbReference>
<dbReference type="PROSITE" id="PS50822">
    <property type="entry name" value="PIWI"/>
    <property type="match status" value="1"/>
</dbReference>
<dbReference type="PANTHER" id="PTHR22891">
    <property type="entry name" value="EUKARYOTIC TRANSLATION INITIATION FACTOR 2C"/>
    <property type="match status" value="1"/>
</dbReference>
<accession>R8BKX0</accession>
<dbReference type="SMART" id="SM01163">
    <property type="entry name" value="DUF1785"/>
    <property type="match status" value="1"/>
</dbReference>
<dbReference type="Proteomes" id="UP000014074">
    <property type="component" value="Unassembled WGS sequence"/>
</dbReference>
<dbReference type="Gene3D" id="3.40.50.2300">
    <property type="match status" value="1"/>
</dbReference>
<dbReference type="GO" id="GO:0003743">
    <property type="term" value="F:translation initiation factor activity"/>
    <property type="evidence" value="ECO:0007669"/>
    <property type="project" value="UniProtKB-KW"/>
</dbReference>
<evidence type="ECO:0000313" key="3">
    <source>
        <dbReference type="Proteomes" id="UP000014074"/>
    </source>
</evidence>
<reference evidence="3" key="1">
    <citation type="journal article" date="2013" name="Genome Announc.">
        <title>Draft genome sequence of the ascomycete Phaeoacremonium aleophilum strain UCR-PA7, a causal agent of the esca disease complex in grapevines.</title>
        <authorList>
            <person name="Blanco-Ulate B."/>
            <person name="Rolshausen P."/>
            <person name="Cantu D."/>
        </authorList>
    </citation>
    <scope>NUCLEOTIDE SEQUENCE [LARGE SCALE GENOMIC DNA]</scope>
    <source>
        <strain evidence="3">UCR-PA7</strain>
    </source>
</reference>
<dbReference type="Pfam" id="PF16488">
    <property type="entry name" value="ArgoL2"/>
    <property type="match status" value="1"/>
</dbReference>
<keyword evidence="3" id="KW-1185">Reference proteome</keyword>
<feature type="domain" description="Piwi" evidence="1">
    <location>
        <begin position="527"/>
        <end position="851"/>
    </location>
</feature>
<dbReference type="Pfam" id="PF08699">
    <property type="entry name" value="ArgoL1"/>
    <property type="match status" value="1"/>
</dbReference>
<gene>
    <name evidence="2" type="ORF">UCRPA7_4676</name>
</gene>
<dbReference type="InterPro" id="IPR032472">
    <property type="entry name" value="ArgoL2"/>
</dbReference>
<dbReference type="HOGENOM" id="CLU_004544_4_1_1"/>